<dbReference type="Proteomes" id="UP000823674">
    <property type="component" value="Chromosome A08"/>
</dbReference>
<comment type="caution">
    <text evidence="1">The sequence shown here is derived from an EMBL/GenBank/DDBJ whole genome shotgun (WGS) entry which is preliminary data.</text>
</comment>
<accession>A0ABQ7LUV1</accession>
<evidence type="ECO:0000313" key="1">
    <source>
        <dbReference type="EMBL" id="KAG5389501.1"/>
    </source>
</evidence>
<dbReference type="EMBL" id="JADBGQ010000007">
    <property type="protein sequence ID" value="KAG5389501.1"/>
    <property type="molecule type" value="Genomic_DNA"/>
</dbReference>
<sequence>MIQLSTEFYLERSVNKAHSQILSSPELVSHAERQLKEAIHEVLYKFVRNEEMMELSNRHMCPGSIKRRDKV</sequence>
<gene>
    <name evidence="1" type="primary">A08p020330.1_BraROA</name>
    <name evidence="1" type="ORF">IGI04_031042</name>
</gene>
<organism evidence="1 2">
    <name type="scientific">Brassica rapa subsp. trilocularis</name>
    <dbReference type="NCBI Taxonomy" id="1813537"/>
    <lineage>
        <taxon>Eukaryota</taxon>
        <taxon>Viridiplantae</taxon>
        <taxon>Streptophyta</taxon>
        <taxon>Embryophyta</taxon>
        <taxon>Tracheophyta</taxon>
        <taxon>Spermatophyta</taxon>
        <taxon>Magnoliopsida</taxon>
        <taxon>eudicotyledons</taxon>
        <taxon>Gunneridae</taxon>
        <taxon>Pentapetalae</taxon>
        <taxon>rosids</taxon>
        <taxon>malvids</taxon>
        <taxon>Brassicales</taxon>
        <taxon>Brassicaceae</taxon>
        <taxon>Brassiceae</taxon>
        <taxon>Brassica</taxon>
    </lineage>
</organism>
<protein>
    <submittedName>
        <fullName evidence="1">Uncharacterized protein</fullName>
    </submittedName>
</protein>
<name>A0ABQ7LUV1_BRACM</name>
<proteinExistence type="predicted"/>
<keyword evidence="2" id="KW-1185">Reference proteome</keyword>
<evidence type="ECO:0000313" key="2">
    <source>
        <dbReference type="Proteomes" id="UP000823674"/>
    </source>
</evidence>
<reference evidence="1 2" key="1">
    <citation type="submission" date="2021-03" db="EMBL/GenBank/DDBJ databases">
        <authorList>
            <person name="King G.J."/>
            <person name="Bancroft I."/>
            <person name="Baten A."/>
            <person name="Bloomfield J."/>
            <person name="Borpatragohain P."/>
            <person name="He Z."/>
            <person name="Irish N."/>
            <person name="Irwin J."/>
            <person name="Liu K."/>
            <person name="Mauleon R.P."/>
            <person name="Moore J."/>
            <person name="Morris R."/>
            <person name="Ostergaard L."/>
            <person name="Wang B."/>
            <person name="Wells R."/>
        </authorList>
    </citation>
    <scope>NUCLEOTIDE SEQUENCE [LARGE SCALE GENOMIC DNA]</scope>
    <source>
        <strain evidence="1">R-o-18</strain>
        <tissue evidence="1">Leaf</tissue>
    </source>
</reference>